<name>A0A382FJM3_9ZZZZ</name>
<accession>A0A382FJM3</accession>
<comment type="similarity">
    <text evidence="1">Belongs to the short-chain dehydrogenases/reductases (SDR) family.</text>
</comment>
<dbReference type="PANTHER" id="PTHR48107:SF16">
    <property type="entry name" value="NADPH-DEPENDENT ALDEHYDE REDUCTASE 1, CHLOROPLASTIC"/>
    <property type="match status" value="1"/>
</dbReference>
<dbReference type="Pfam" id="PF00106">
    <property type="entry name" value="adh_short"/>
    <property type="match status" value="1"/>
</dbReference>
<dbReference type="InterPro" id="IPR036291">
    <property type="entry name" value="NAD(P)-bd_dom_sf"/>
</dbReference>
<dbReference type="PANTHER" id="PTHR48107">
    <property type="entry name" value="NADPH-DEPENDENT ALDEHYDE REDUCTASE-LIKE PROTEIN, CHLOROPLASTIC-RELATED"/>
    <property type="match status" value="1"/>
</dbReference>
<evidence type="ECO:0000256" key="1">
    <source>
        <dbReference type="ARBA" id="ARBA00006484"/>
    </source>
</evidence>
<sequence>MKKNMKLENKVAIITGSGGGIGRAVALRYAREGAKCVITDIQGELAEST</sequence>
<keyword evidence="2" id="KW-0560">Oxidoreductase</keyword>
<dbReference type="AlphaFoldDB" id="A0A382FJM3"/>
<evidence type="ECO:0000313" key="3">
    <source>
        <dbReference type="EMBL" id="SVB63296.1"/>
    </source>
</evidence>
<feature type="non-terminal residue" evidence="3">
    <location>
        <position position="49"/>
    </location>
</feature>
<dbReference type="SUPFAM" id="SSF51735">
    <property type="entry name" value="NAD(P)-binding Rossmann-fold domains"/>
    <property type="match status" value="1"/>
</dbReference>
<gene>
    <name evidence="3" type="ORF">METZ01_LOCUS216150</name>
</gene>
<evidence type="ECO:0000256" key="2">
    <source>
        <dbReference type="ARBA" id="ARBA00023002"/>
    </source>
</evidence>
<proteinExistence type="inferred from homology"/>
<reference evidence="3" key="1">
    <citation type="submission" date="2018-05" db="EMBL/GenBank/DDBJ databases">
        <authorList>
            <person name="Lanie J.A."/>
            <person name="Ng W.-L."/>
            <person name="Kazmierczak K.M."/>
            <person name="Andrzejewski T.M."/>
            <person name="Davidsen T.M."/>
            <person name="Wayne K.J."/>
            <person name="Tettelin H."/>
            <person name="Glass J.I."/>
            <person name="Rusch D."/>
            <person name="Podicherti R."/>
            <person name="Tsui H.-C.T."/>
            <person name="Winkler M.E."/>
        </authorList>
    </citation>
    <scope>NUCLEOTIDE SEQUENCE</scope>
</reference>
<dbReference type="GO" id="GO:0016614">
    <property type="term" value="F:oxidoreductase activity, acting on CH-OH group of donors"/>
    <property type="evidence" value="ECO:0007669"/>
    <property type="project" value="UniProtKB-ARBA"/>
</dbReference>
<organism evidence="3">
    <name type="scientific">marine metagenome</name>
    <dbReference type="NCBI Taxonomy" id="408172"/>
    <lineage>
        <taxon>unclassified sequences</taxon>
        <taxon>metagenomes</taxon>
        <taxon>ecological metagenomes</taxon>
    </lineage>
</organism>
<dbReference type="InterPro" id="IPR002347">
    <property type="entry name" value="SDR_fam"/>
</dbReference>
<dbReference type="Gene3D" id="3.40.50.720">
    <property type="entry name" value="NAD(P)-binding Rossmann-like Domain"/>
    <property type="match status" value="1"/>
</dbReference>
<dbReference type="EMBL" id="UINC01050394">
    <property type="protein sequence ID" value="SVB63296.1"/>
    <property type="molecule type" value="Genomic_DNA"/>
</dbReference>
<protein>
    <submittedName>
        <fullName evidence="3">Uncharacterized protein</fullName>
    </submittedName>
</protein>